<evidence type="ECO:0000313" key="8">
    <source>
        <dbReference type="Proteomes" id="UP000193467"/>
    </source>
</evidence>
<dbReference type="InterPro" id="IPR016169">
    <property type="entry name" value="FAD-bd_PCMH_sub2"/>
</dbReference>
<evidence type="ECO:0000256" key="2">
    <source>
        <dbReference type="ARBA" id="ARBA00005466"/>
    </source>
</evidence>
<dbReference type="Pfam" id="PF08031">
    <property type="entry name" value="BBE"/>
    <property type="match status" value="1"/>
</dbReference>
<proteinExistence type="inferred from homology"/>
<name>A0A1Y2FTZ3_9BASI</name>
<accession>A0A1Y2FTZ3</accession>
<dbReference type="EMBL" id="MCGR01000013">
    <property type="protein sequence ID" value="ORY87490.1"/>
    <property type="molecule type" value="Genomic_DNA"/>
</dbReference>
<dbReference type="PROSITE" id="PS51387">
    <property type="entry name" value="FAD_PCMH"/>
    <property type="match status" value="1"/>
</dbReference>
<evidence type="ECO:0000256" key="1">
    <source>
        <dbReference type="ARBA" id="ARBA00001974"/>
    </source>
</evidence>
<dbReference type="InterPro" id="IPR036318">
    <property type="entry name" value="FAD-bd_PCMH-like_sf"/>
</dbReference>
<dbReference type="STRING" id="106004.A0A1Y2FTZ3"/>
<dbReference type="Proteomes" id="UP000193467">
    <property type="component" value="Unassembled WGS sequence"/>
</dbReference>
<keyword evidence="8" id="KW-1185">Reference proteome</keyword>
<evidence type="ECO:0000313" key="7">
    <source>
        <dbReference type="EMBL" id="ORY87490.1"/>
    </source>
</evidence>
<feature type="domain" description="FAD-binding PCMH-type" evidence="6">
    <location>
        <begin position="98"/>
        <end position="282"/>
    </location>
</feature>
<organism evidence="7 8">
    <name type="scientific">Leucosporidium creatinivorum</name>
    <dbReference type="NCBI Taxonomy" id="106004"/>
    <lineage>
        <taxon>Eukaryota</taxon>
        <taxon>Fungi</taxon>
        <taxon>Dikarya</taxon>
        <taxon>Basidiomycota</taxon>
        <taxon>Pucciniomycotina</taxon>
        <taxon>Microbotryomycetes</taxon>
        <taxon>Leucosporidiales</taxon>
        <taxon>Leucosporidium</taxon>
    </lineage>
</organism>
<gene>
    <name evidence="7" type="ORF">BCR35DRAFT_302261</name>
</gene>
<evidence type="ECO:0000256" key="4">
    <source>
        <dbReference type="ARBA" id="ARBA00022827"/>
    </source>
</evidence>
<protein>
    <recommendedName>
        <fullName evidence="6">FAD-binding PCMH-type domain-containing protein</fullName>
    </recommendedName>
</protein>
<dbReference type="InterPro" id="IPR050416">
    <property type="entry name" value="FAD-linked_Oxidoreductase"/>
</dbReference>
<evidence type="ECO:0000256" key="3">
    <source>
        <dbReference type="ARBA" id="ARBA00022630"/>
    </source>
</evidence>
<keyword evidence="3" id="KW-0285">Flavoprotein</keyword>
<dbReference type="Pfam" id="PF01565">
    <property type="entry name" value="FAD_binding_4"/>
    <property type="match status" value="1"/>
</dbReference>
<reference evidence="7 8" key="1">
    <citation type="submission" date="2016-07" db="EMBL/GenBank/DDBJ databases">
        <title>Pervasive Adenine N6-methylation of Active Genes in Fungi.</title>
        <authorList>
            <consortium name="DOE Joint Genome Institute"/>
            <person name="Mondo S.J."/>
            <person name="Dannebaum R.O."/>
            <person name="Kuo R.C."/>
            <person name="Labutti K."/>
            <person name="Haridas S."/>
            <person name="Kuo A."/>
            <person name="Salamov A."/>
            <person name="Ahrendt S.R."/>
            <person name="Lipzen A."/>
            <person name="Sullivan W."/>
            <person name="Andreopoulos W.B."/>
            <person name="Clum A."/>
            <person name="Lindquist E."/>
            <person name="Daum C."/>
            <person name="Ramamoorthy G.K."/>
            <person name="Gryganskyi A."/>
            <person name="Culley D."/>
            <person name="Magnuson J.K."/>
            <person name="James T.Y."/>
            <person name="O'Malley M.A."/>
            <person name="Stajich J.E."/>
            <person name="Spatafora J.W."/>
            <person name="Visel A."/>
            <person name="Grigoriev I.V."/>
        </authorList>
    </citation>
    <scope>NUCLEOTIDE SEQUENCE [LARGE SCALE GENOMIC DNA]</scope>
    <source>
        <strain evidence="7 8">62-1032</strain>
    </source>
</reference>
<dbReference type="AlphaFoldDB" id="A0A1Y2FTZ3"/>
<dbReference type="InterPro" id="IPR012951">
    <property type="entry name" value="BBE"/>
</dbReference>
<dbReference type="PANTHER" id="PTHR42973">
    <property type="entry name" value="BINDING OXIDOREDUCTASE, PUTATIVE (AFU_ORTHOLOGUE AFUA_1G17690)-RELATED"/>
    <property type="match status" value="1"/>
</dbReference>
<dbReference type="InterPro" id="IPR016166">
    <property type="entry name" value="FAD-bd_PCMH"/>
</dbReference>
<dbReference type="GO" id="GO:0016491">
    <property type="term" value="F:oxidoreductase activity"/>
    <property type="evidence" value="ECO:0007669"/>
    <property type="project" value="UniProtKB-KW"/>
</dbReference>
<dbReference type="GO" id="GO:0071949">
    <property type="term" value="F:FAD binding"/>
    <property type="evidence" value="ECO:0007669"/>
    <property type="project" value="InterPro"/>
</dbReference>
<dbReference type="PANTHER" id="PTHR42973:SF39">
    <property type="entry name" value="FAD-BINDING PCMH-TYPE DOMAIN-CONTAINING PROTEIN"/>
    <property type="match status" value="1"/>
</dbReference>
<dbReference type="Gene3D" id="3.30.465.10">
    <property type="match status" value="2"/>
</dbReference>
<dbReference type="InterPro" id="IPR006094">
    <property type="entry name" value="Oxid_FAD_bind_N"/>
</dbReference>
<keyword evidence="5" id="KW-0560">Oxidoreductase</keyword>
<dbReference type="InParanoid" id="A0A1Y2FTZ3"/>
<comment type="caution">
    <text evidence="7">The sequence shown here is derived from an EMBL/GenBank/DDBJ whole genome shotgun (WGS) entry which is preliminary data.</text>
</comment>
<keyword evidence="4" id="KW-0274">FAD</keyword>
<dbReference type="OrthoDB" id="9983560at2759"/>
<sequence>MSVVQQVLAPLFQPGSPYCLPSHPCFPPPSAFAALNSSLTGRLIVPEPTACVAGEGAPSLCEDAEWRVQQPGAVQFINFETGWQSDNTTVPVDEDHSRHRLPSYVVQATHVDDVQRAVAFAAAHRLRLRIKNTGHDYLGRSSAHGSFTLWTTGLNSTAFHPAFVPEGAPTGYDDGEPALVVGSGVRVKQLYEAADQAGVIVPGGVSASVGAAGGFVLGGGHGPLAPLLGLAADHVLEFTVVTSNATIVKASPFSNPSLFKALRGGGPAFGVVTEVALRAHTPPKGFVGIFGTFKIKYGVEKSVADEAWKGLIQEWVALQPKVSDAGPFAGYTYVRRPLAVPFAYVLPSDDLDLAKSTFQSFITHADNDPSVELNISFAEEKTWHAMWAGQFEAALFDLDEVGINLLLGGRLVPEDVVRHNTTDLADFLSQSKTPAIVHLVAGGAVKNDPYYPSSVNPRWRTALLHIDLPVSWPRDSPPASIHAMESYLTQHTLALGKIASAGGIPEGAYSSEANYHEKEWQGTWYGEENYQSLLEAKREWDPQGVFSGRKVVGSEFVGH</sequence>
<comment type="cofactor">
    <cofactor evidence="1">
        <name>FAD</name>
        <dbReference type="ChEBI" id="CHEBI:57692"/>
    </cofactor>
</comment>
<dbReference type="SUPFAM" id="SSF56176">
    <property type="entry name" value="FAD-binding/transporter-associated domain-like"/>
    <property type="match status" value="1"/>
</dbReference>
<comment type="similarity">
    <text evidence="2">Belongs to the oxygen-dependent FAD-linked oxidoreductase family.</text>
</comment>
<evidence type="ECO:0000256" key="5">
    <source>
        <dbReference type="ARBA" id="ARBA00023002"/>
    </source>
</evidence>
<evidence type="ECO:0000259" key="6">
    <source>
        <dbReference type="PROSITE" id="PS51387"/>
    </source>
</evidence>